<dbReference type="Pfam" id="PF00211">
    <property type="entry name" value="Guanylate_cyc"/>
    <property type="match status" value="1"/>
</dbReference>
<dbReference type="CDD" id="cd07302">
    <property type="entry name" value="CHD"/>
    <property type="match status" value="1"/>
</dbReference>
<comment type="caution">
    <text evidence="10">The sequence shown here is derived from an EMBL/GenBank/DDBJ whole genome shotgun (WGS) entry which is preliminary data.</text>
</comment>
<feature type="region of interest" description="Disordered" evidence="8">
    <location>
        <begin position="297"/>
        <end position="331"/>
    </location>
</feature>
<feature type="compositionally biased region" description="Low complexity" evidence="8">
    <location>
        <begin position="1049"/>
        <end position="1064"/>
    </location>
</feature>
<evidence type="ECO:0000259" key="9">
    <source>
        <dbReference type="PROSITE" id="PS50125"/>
    </source>
</evidence>
<evidence type="ECO:0000256" key="7">
    <source>
        <dbReference type="RuleBase" id="RU000405"/>
    </source>
</evidence>
<dbReference type="SMART" id="SM00044">
    <property type="entry name" value="CYCc"/>
    <property type="match status" value="1"/>
</dbReference>
<evidence type="ECO:0000313" key="10">
    <source>
        <dbReference type="EMBL" id="KAG2450895.1"/>
    </source>
</evidence>
<keyword evidence="2" id="KW-0812">Transmembrane</keyword>
<comment type="subcellular location">
    <subcellularLocation>
        <location evidence="1">Membrane</location>
    </subcellularLocation>
</comment>
<keyword evidence="5" id="KW-0472">Membrane</keyword>
<name>A0A835WNS6_9CHLO</name>
<dbReference type="Gene3D" id="3.30.70.1230">
    <property type="entry name" value="Nucleotide cyclase"/>
    <property type="match status" value="1"/>
</dbReference>
<keyword evidence="6 7" id="KW-0456">Lyase</keyword>
<keyword evidence="3" id="KW-0547">Nucleotide-binding</keyword>
<dbReference type="InterPro" id="IPR018297">
    <property type="entry name" value="A/G_cyclase_CS"/>
</dbReference>
<dbReference type="InterPro" id="IPR029787">
    <property type="entry name" value="Nucleotide_cyclase"/>
</dbReference>
<feature type="compositionally biased region" description="Basic and acidic residues" evidence="8">
    <location>
        <begin position="1634"/>
        <end position="1643"/>
    </location>
</feature>
<accession>A0A835WNS6</accession>
<dbReference type="PANTHER" id="PTHR11920">
    <property type="entry name" value="GUANYLYL CYCLASE"/>
    <property type="match status" value="1"/>
</dbReference>
<feature type="region of interest" description="Disordered" evidence="8">
    <location>
        <begin position="996"/>
        <end position="1073"/>
    </location>
</feature>
<dbReference type="PROSITE" id="PS50125">
    <property type="entry name" value="GUANYLATE_CYCLASE_2"/>
    <property type="match status" value="1"/>
</dbReference>
<keyword evidence="4" id="KW-1133">Transmembrane helix</keyword>
<dbReference type="GO" id="GO:0004016">
    <property type="term" value="F:adenylate cyclase activity"/>
    <property type="evidence" value="ECO:0007669"/>
    <property type="project" value="TreeGrafter"/>
</dbReference>
<feature type="compositionally biased region" description="Low complexity" evidence="8">
    <location>
        <begin position="1654"/>
        <end position="1667"/>
    </location>
</feature>
<dbReference type="GO" id="GO:0001653">
    <property type="term" value="F:peptide receptor activity"/>
    <property type="evidence" value="ECO:0007669"/>
    <property type="project" value="TreeGrafter"/>
</dbReference>
<dbReference type="EMBL" id="JAEHOD010000010">
    <property type="protein sequence ID" value="KAG2450895.1"/>
    <property type="molecule type" value="Genomic_DNA"/>
</dbReference>
<organism evidence="10 11">
    <name type="scientific">Chlamydomonas schloesseri</name>
    <dbReference type="NCBI Taxonomy" id="2026947"/>
    <lineage>
        <taxon>Eukaryota</taxon>
        <taxon>Viridiplantae</taxon>
        <taxon>Chlorophyta</taxon>
        <taxon>core chlorophytes</taxon>
        <taxon>Chlorophyceae</taxon>
        <taxon>CS clade</taxon>
        <taxon>Chlamydomonadales</taxon>
        <taxon>Chlamydomonadaceae</taxon>
        <taxon>Chlamydomonas</taxon>
    </lineage>
</organism>
<dbReference type="PROSITE" id="PS00452">
    <property type="entry name" value="GUANYLATE_CYCLASE_1"/>
    <property type="match status" value="1"/>
</dbReference>
<evidence type="ECO:0000313" key="11">
    <source>
        <dbReference type="Proteomes" id="UP000613740"/>
    </source>
</evidence>
<feature type="domain" description="Guanylate cyclase" evidence="9">
    <location>
        <begin position="1707"/>
        <end position="1856"/>
    </location>
</feature>
<feature type="region of interest" description="Disordered" evidence="8">
    <location>
        <begin position="1188"/>
        <end position="1209"/>
    </location>
</feature>
<dbReference type="GO" id="GO:0005886">
    <property type="term" value="C:plasma membrane"/>
    <property type="evidence" value="ECO:0007669"/>
    <property type="project" value="TreeGrafter"/>
</dbReference>
<feature type="compositionally biased region" description="Low complexity" evidence="8">
    <location>
        <begin position="208"/>
        <end position="225"/>
    </location>
</feature>
<evidence type="ECO:0000256" key="1">
    <source>
        <dbReference type="ARBA" id="ARBA00004370"/>
    </source>
</evidence>
<feature type="region of interest" description="Disordered" evidence="8">
    <location>
        <begin position="192"/>
        <end position="234"/>
    </location>
</feature>
<reference evidence="10" key="1">
    <citation type="journal article" date="2020" name="bioRxiv">
        <title>Comparative genomics of Chlamydomonas.</title>
        <authorList>
            <person name="Craig R.J."/>
            <person name="Hasan A.R."/>
            <person name="Ness R.W."/>
            <person name="Keightley P.D."/>
        </authorList>
    </citation>
    <scope>NUCLEOTIDE SEQUENCE</scope>
    <source>
        <strain evidence="10">CCAP 11/173</strain>
    </source>
</reference>
<dbReference type="Proteomes" id="UP000613740">
    <property type="component" value="Unassembled WGS sequence"/>
</dbReference>
<feature type="region of interest" description="Disordered" evidence="8">
    <location>
        <begin position="1407"/>
        <end position="1521"/>
    </location>
</feature>
<evidence type="ECO:0000256" key="3">
    <source>
        <dbReference type="ARBA" id="ARBA00022741"/>
    </source>
</evidence>
<evidence type="ECO:0000256" key="2">
    <source>
        <dbReference type="ARBA" id="ARBA00022692"/>
    </source>
</evidence>
<dbReference type="GO" id="GO:0007168">
    <property type="term" value="P:receptor guanylyl cyclase signaling pathway"/>
    <property type="evidence" value="ECO:0007669"/>
    <property type="project" value="TreeGrafter"/>
</dbReference>
<proteinExistence type="inferred from homology"/>
<dbReference type="PANTHER" id="PTHR11920:SF335">
    <property type="entry name" value="GUANYLATE CYCLASE"/>
    <property type="match status" value="1"/>
</dbReference>
<comment type="similarity">
    <text evidence="7">Belongs to the adenylyl cyclase class-4/guanylyl cyclase family.</text>
</comment>
<feature type="compositionally biased region" description="Basic residues" evidence="8">
    <location>
        <begin position="1494"/>
        <end position="1505"/>
    </location>
</feature>
<dbReference type="OrthoDB" id="532905at2759"/>
<dbReference type="GO" id="GO:0035556">
    <property type="term" value="P:intracellular signal transduction"/>
    <property type="evidence" value="ECO:0007669"/>
    <property type="project" value="InterPro"/>
</dbReference>
<feature type="region of interest" description="Disordered" evidence="8">
    <location>
        <begin position="1354"/>
        <end position="1377"/>
    </location>
</feature>
<keyword evidence="11" id="KW-1185">Reference proteome</keyword>
<dbReference type="GO" id="GO:0000166">
    <property type="term" value="F:nucleotide binding"/>
    <property type="evidence" value="ECO:0007669"/>
    <property type="project" value="UniProtKB-KW"/>
</dbReference>
<evidence type="ECO:0000256" key="8">
    <source>
        <dbReference type="SAM" id="MobiDB-lite"/>
    </source>
</evidence>
<protein>
    <recommendedName>
        <fullName evidence="9">Guanylate cyclase domain-containing protein</fullName>
    </recommendedName>
</protein>
<dbReference type="SUPFAM" id="SSF55073">
    <property type="entry name" value="Nucleotide cyclase"/>
    <property type="match status" value="1"/>
</dbReference>
<dbReference type="GO" id="GO:0004383">
    <property type="term" value="F:guanylate cyclase activity"/>
    <property type="evidence" value="ECO:0007669"/>
    <property type="project" value="TreeGrafter"/>
</dbReference>
<evidence type="ECO:0000256" key="4">
    <source>
        <dbReference type="ARBA" id="ARBA00022989"/>
    </source>
</evidence>
<gene>
    <name evidence="10" type="ORF">HYH02_004727</name>
</gene>
<feature type="region of interest" description="Disordered" evidence="8">
    <location>
        <begin position="1630"/>
        <end position="1678"/>
    </location>
</feature>
<dbReference type="InterPro" id="IPR050401">
    <property type="entry name" value="Cyclic_nucleotide_synthase"/>
</dbReference>
<evidence type="ECO:0000256" key="5">
    <source>
        <dbReference type="ARBA" id="ARBA00023136"/>
    </source>
</evidence>
<feature type="compositionally biased region" description="Low complexity" evidence="8">
    <location>
        <begin position="1506"/>
        <end position="1521"/>
    </location>
</feature>
<evidence type="ECO:0000256" key="6">
    <source>
        <dbReference type="ARBA" id="ARBA00023239"/>
    </source>
</evidence>
<feature type="compositionally biased region" description="Gly residues" evidence="8">
    <location>
        <begin position="1188"/>
        <end position="1199"/>
    </location>
</feature>
<dbReference type="InterPro" id="IPR001054">
    <property type="entry name" value="A/G_cyclase"/>
</dbReference>
<sequence length="1925" mass="190715">MGVVTSRTTGRPADAVTARVLQGADGAALTLHFEPTGAAAKRQPRRWRYATVEPVLFDPTSPQRLSAEMAALRPQPAARGAAASAAASAAAASTVVSRSAAAASALLLTPGGASPRVSGLRNHSSKLMSVPETAGEGEGADAAGAAAGVGGQGQAAARSGRLRVASWQLARCWPAVLVRMELLLSEPQPQVAAAAPNAQRRPRRSDVGATLPSSAAAAAAADTPRTGGGGDASSISTADAVARMLKSRGSNDSSSSQQGTSSPAASSAELYFSLASATCATPSSSSADQMTTSMLDTNGATTTTTTTTSTAALTSGASGMDSSASGMDSTAPLRGHLLSPCSAASSGAGAGIGTSNVSATAVHMFGPAAASGRYAGGGVRGAAGGGSSGSALRHTAMRLHAARASDVATGSSLARSSCSGTDEVAAPRGAAAAAAAAPAPAAGRATPPPSPPLSAGAVLRLSALSALPSAVTVLSGDGRQVLAQNTASLAFYGTRVVATPPLMSASPQHFAANGGRQQQQPAATLLAELFAFEPGKRERMMQDAVEGGRLWRGLVHVPMSLRAPSSTYTSGAADAAMPAADTVESWCGGGASPILGNPPTEGGAHGVAAAALTGRVTAAGRSLSDGAAANSPSYSQLLDAATSLGAGAGALRTAPVGIMQHFGGGGGGGGVTDAAPLATSTWSTLFDGFSAASPTAAAFVGGGATTAAAAADAARCPHDTGPVCAAAGVGTTAGESACGGGGAYASAGSSRSITASLVTCGGGAASAAAGVGSGPGGGGCHSATLAKIIARAAENAAVTAAAAAAAQATTGPHNHRSSVSLPALPRCAEAPRVKDTLSVSAGIPVEATIAEVGEESAAEGQVVSEATAALASLARPPSVAAAAAAAAVAVAASADMSAGEMVNGTGAAATAAKPKLSFEEVRVDSGTAGCGACHDGVAGAAAGLASAGGSGASADSPCATALPLQLTPLQQQLQQLHELQQQQQLHEPSFALIATETSSSSHAQSAGVADDNKAGHSHSHSQSRGHPLIRSLAALGPTPAGCSSLPHPEATATGTSESAAGGTAPLSPTTAAAKCAMRRASRSISFNAAHHNNHHHQQHLKSPSRRRFAFERASAFDGDCSSGGHALLTGGGSGAPSPYASANTAAAIGTVSRVVAFCSTLNSTPNALHQGLASVIAIAGQSVGPGAGAGGGTSGGTGGSSARRHTSAVSLTHTTASAAALFGAMASEGAAAAQRRPYGSPPSHAEVVRAASCSYSSYSRRRTSTLTSALRTTLLGAGGAGIEQQEQQLLLRPADARPAAQTNISKVCGDGLSVLLNPPAAGTSLGAATAAVLTQQAGGYGWCGPRGWQAATAAAGGQQQQQQQQPQADYCAPPGAAGARRQEPAAAVAAAAVMSAVGAAATLMKTPSAGEANEGESDDGSGHTLDVVLSGASKHNGGGGRSAEAATSVLTSAAPMVPPTSGQRGHAAGSGGRGLSSGELRMEDFHHTQPWPRQSHHQQHQHLHLQQHLQQHQHQQPIGGAASAAAAAAAAAAGGCGGSRRGSLDMSCAALGRAWHEVAAVRTLVEGQPALVLMQTDVTAKVEAERHIAFVTEAEHRLLEQIFPHHVLAYMTEEGAAWSVAADDDEPLLLPSQEHNHHQHDQHQPTTGLPPAPAAAGTAPSAAAGNADGRHPSVSIAAPVAPGGPCNSWRPRVRDINKLATSHPCVTLLFADIQGFTPMCKSLEARVVMGFLNQLFVRFDRRLDEFGVYKVETIGDCYFVAGGLIEEDAAGMAAVRRSPGRSRNGAHTDIEHAERVFAFAQAMLEAAAQVRLPTTGGPVRMRIGIHSGAVVSGVVGERMPRFCLFGDTVNTASRMESSGVAGCIHASEASRQLLRHQSWIPTGGLEVKGRGTMATYLYTPPGETLPPETLAALEQQRRAAAAAAT</sequence>